<dbReference type="AlphaFoldDB" id="A0A0U9HKL0"/>
<evidence type="ECO:0000313" key="3">
    <source>
        <dbReference type="EMBL" id="GAQ83669.1"/>
    </source>
</evidence>
<dbReference type="Proteomes" id="UP000054558">
    <property type="component" value="Unassembled WGS sequence"/>
</dbReference>
<name>A0A0U9HKL0_KLENI</name>
<evidence type="ECO:0000313" key="4">
    <source>
        <dbReference type="Proteomes" id="UP000054558"/>
    </source>
</evidence>
<dbReference type="GO" id="GO:0016787">
    <property type="term" value="F:hydrolase activity"/>
    <property type="evidence" value="ECO:0000318"/>
    <property type="project" value="GO_Central"/>
</dbReference>
<feature type="chain" id="PRO_5006864983" description="Beta-lactamase-related domain-containing protein" evidence="1">
    <location>
        <begin position="26"/>
        <end position="524"/>
    </location>
</feature>
<protein>
    <recommendedName>
        <fullName evidence="2">Beta-lactamase-related domain-containing protein</fullName>
    </recommendedName>
</protein>
<dbReference type="OrthoDB" id="2015134at2759"/>
<dbReference type="InterPro" id="IPR050789">
    <property type="entry name" value="Diverse_Enzym_Activities"/>
</dbReference>
<evidence type="ECO:0000259" key="2">
    <source>
        <dbReference type="Pfam" id="PF00144"/>
    </source>
</evidence>
<dbReference type="InterPro" id="IPR012338">
    <property type="entry name" value="Beta-lactam/transpept-like"/>
</dbReference>
<gene>
    <name evidence="3" type="ORF">KFL_001570080</name>
</gene>
<accession>A0A0U9HKL0</accession>
<keyword evidence="1" id="KW-0732">Signal</keyword>
<feature type="signal peptide" evidence="1">
    <location>
        <begin position="1"/>
        <end position="25"/>
    </location>
</feature>
<sequence>MAATWRLRRALPLLLCLVSMPGSFCDGRARTPVQQAGQLDTGEEASALLESVPGYLASVLCDGLFISDRTLASLLSSEGCLLGCALLPELLATNALSYTVDGRRKSVTARAGHVVVTATAPRDPSRQPFSCLVKTSAQVGPVVRPVYRSNGSPYRRFDWPEARGGTSSEFSGVDYGRLAAAIAPFFADPMAPNSVANATETRAVVVIYQGKIIAERYAESLGFFETTPLLGWSMGKSLTSALVGLRIGDGALNLTDLANPRAWSPAEVAERNITVADLLHQTSGIRWNESSLPGSDANRVTFGLAQNDTEMFVVARPQAVPAGTRFDYSTGNVQLLQGQLRRSFRGNDVAYWSYPYNRLFKPIGARSFKLSFDGVGTIQASSSVYATARDWARLGQLYLQDGVWDGTRILPRGWVRYSRTPSSPSVRHVCGPVSLALGLCAPYGALWWVAPLKGVSAAAYAAEGFEGQYVVVVPDQELVVVQLGWARNDALDDYYAGVLVRHVSEAVPRGKSPRAKNTPGFSLP</sequence>
<reference evidence="3 4" key="1">
    <citation type="journal article" date="2014" name="Nat. Commun.">
        <title>Klebsormidium flaccidum genome reveals primary factors for plant terrestrial adaptation.</title>
        <authorList>
            <person name="Hori K."/>
            <person name="Maruyama F."/>
            <person name="Fujisawa T."/>
            <person name="Togashi T."/>
            <person name="Yamamoto N."/>
            <person name="Seo M."/>
            <person name="Sato S."/>
            <person name="Yamada T."/>
            <person name="Mori H."/>
            <person name="Tajima N."/>
            <person name="Moriyama T."/>
            <person name="Ikeuchi M."/>
            <person name="Watanabe M."/>
            <person name="Wada H."/>
            <person name="Kobayashi K."/>
            <person name="Saito M."/>
            <person name="Masuda T."/>
            <person name="Sasaki-Sekimoto Y."/>
            <person name="Mashiguchi K."/>
            <person name="Awai K."/>
            <person name="Shimojima M."/>
            <person name="Masuda S."/>
            <person name="Iwai M."/>
            <person name="Nobusawa T."/>
            <person name="Narise T."/>
            <person name="Kondo S."/>
            <person name="Saito H."/>
            <person name="Sato R."/>
            <person name="Murakawa M."/>
            <person name="Ihara Y."/>
            <person name="Oshima-Yamada Y."/>
            <person name="Ohtaka K."/>
            <person name="Satoh M."/>
            <person name="Sonobe K."/>
            <person name="Ishii M."/>
            <person name="Ohtani R."/>
            <person name="Kanamori-Sato M."/>
            <person name="Honoki R."/>
            <person name="Miyazaki D."/>
            <person name="Mochizuki H."/>
            <person name="Umetsu J."/>
            <person name="Higashi K."/>
            <person name="Shibata D."/>
            <person name="Kamiya Y."/>
            <person name="Sato N."/>
            <person name="Nakamura Y."/>
            <person name="Tabata S."/>
            <person name="Ida S."/>
            <person name="Kurokawa K."/>
            <person name="Ohta H."/>
        </authorList>
    </citation>
    <scope>NUCLEOTIDE SEQUENCE [LARGE SCALE GENOMIC DNA]</scope>
    <source>
        <strain evidence="3 4">NIES-2285</strain>
    </source>
</reference>
<feature type="domain" description="Beta-lactamase-related" evidence="2">
    <location>
        <begin position="203"/>
        <end position="481"/>
    </location>
</feature>
<evidence type="ECO:0000256" key="1">
    <source>
        <dbReference type="SAM" id="SignalP"/>
    </source>
</evidence>
<organism evidence="3 4">
    <name type="scientific">Klebsormidium nitens</name>
    <name type="common">Green alga</name>
    <name type="synonym">Ulothrix nitens</name>
    <dbReference type="NCBI Taxonomy" id="105231"/>
    <lineage>
        <taxon>Eukaryota</taxon>
        <taxon>Viridiplantae</taxon>
        <taxon>Streptophyta</taxon>
        <taxon>Klebsormidiophyceae</taxon>
        <taxon>Klebsormidiales</taxon>
        <taxon>Klebsormidiaceae</taxon>
        <taxon>Klebsormidium</taxon>
    </lineage>
</organism>
<keyword evidence="4" id="KW-1185">Reference proteome</keyword>
<dbReference type="PANTHER" id="PTHR43283">
    <property type="entry name" value="BETA-LACTAMASE-RELATED"/>
    <property type="match status" value="1"/>
</dbReference>
<dbReference type="InterPro" id="IPR001466">
    <property type="entry name" value="Beta-lactam-related"/>
</dbReference>
<proteinExistence type="predicted"/>
<dbReference type="Gene3D" id="3.40.710.10">
    <property type="entry name" value="DD-peptidase/beta-lactamase superfamily"/>
    <property type="match status" value="1"/>
</dbReference>
<dbReference type="EMBL" id="DF237106">
    <property type="protein sequence ID" value="GAQ83669.1"/>
    <property type="molecule type" value="Genomic_DNA"/>
</dbReference>
<dbReference type="PANTHER" id="PTHR43283:SF7">
    <property type="entry name" value="BETA-LACTAMASE-RELATED DOMAIN-CONTAINING PROTEIN"/>
    <property type="match status" value="1"/>
</dbReference>
<dbReference type="Pfam" id="PF00144">
    <property type="entry name" value="Beta-lactamase"/>
    <property type="match status" value="1"/>
</dbReference>
<dbReference type="SUPFAM" id="SSF56601">
    <property type="entry name" value="beta-lactamase/transpeptidase-like"/>
    <property type="match status" value="1"/>
</dbReference>